<sequence>MALIRNCVRAAAIACSALAGTASAEPIRVKVGVLNDMSGVYSDTGGPGSVVAARLAIEDFAKDFATTGAEVRVDLVSADHQNKPDVGAAIARQWYDRDGVDAIFDVPTSSVALAVSQVTREKNRIFIDSGAGTTDLTGKACSPNTIQWTYDTYALAHGTAGAMLKRGGGTWYFLTADYAFGISLQNEATAVIQKGGGRVLGAAKVPFPATDFSSFLLQAQASQAKVVGLANAGGDTINAVKQAHEFGLMDSGQTLAALLIYAVDVHALGLQTARGLVLTEAFYWDLNPDTRAFSERFAQLHNGSMPTMNQAGVYAGLLHYLKAVAATKSKDAQTTMAWMKANPTDDPLFGKGSVRVDGRKLHPMYLFEVKAPAESKGAWDLYKLLDTIPAEQAFRPLADGGCPLAGKG</sequence>
<feature type="signal peptide" evidence="4">
    <location>
        <begin position="1"/>
        <end position="24"/>
    </location>
</feature>
<dbReference type="InterPro" id="IPR051010">
    <property type="entry name" value="BCAA_transport"/>
</dbReference>
<organism evidence="6 7">
    <name type="scientific">Methylobacterium brachiatum</name>
    <dbReference type="NCBI Taxonomy" id="269660"/>
    <lineage>
        <taxon>Bacteria</taxon>
        <taxon>Pseudomonadati</taxon>
        <taxon>Pseudomonadota</taxon>
        <taxon>Alphaproteobacteria</taxon>
        <taxon>Hyphomicrobiales</taxon>
        <taxon>Methylobacteriaceae</taxon>
        <taxon>Methylobacterium</taxon>
    </lineage>
</organism>
<feature type="domain" description="Leucine-binding protein" evidence="5">
    <location>
        <begin position="29"/>
        <end position="370"/>
    </location>
</feature>
<dbReference type="RefSeq" id="WP_350381285.1">
    <property type="nucleotide sequence ID" value="NZ_JBELQD010000066.1"/>
</dbReference>
<evidence type="ECO:0000256" key="2">
    <source>
        <dbReference type="ARBA" id="ARBA00022729"/>
    </source>
</evidence>
<dbReference type="EMBL" id="JBELQD010000066">
    <property type="protein sequence ID" value="MER2291935.1"/>
    <property type="molecule type" value="Genomic_DNA"/>
</dbReference>
<dbReference type="Proteomes" id="UP001432995">
    <property type="component" value="Unassembled WGS sequence"/>
</dbReference>
<keyword evidence="2 4" id="KW-0732">Signal</keyword>
<protein>
    <submittedName>
        <fullName evidence="6">ABC transporter substrate-binding protein</fullName>
    </submittedName>
</protein>
<proteinExistence type="inferred from homology"/>
<comment type="caution">
    <text evidence="6">The sequence shown here is derived from an EMBL/GenBank/DDBJ whole genome shotgun (WGS) entry which is preliminary data.</text>
</comment>
<keyword evidence="3" id="KW-0029">Amino-acid transport</keyword>
<gene>
    <name evidence="6" type="ORF">ABS770_27130</name>
</gene>
<accession>A0ABV1RB73</accession>
<comment type="similarity">
    <text evidence="1">Belongs to the leucine-binding protein family.</text>
</comment>
<evidence type="ECO:0000256" key="4">
    <source>
        <dbReference type="SAM" id="SignalP"/>
    </source>
</evidence>
<evidence type="ECO:0000313" key="6">
    <source>
        <dbReference type="EMBL" id="MER2291935.1"/>
    </source>
</evidence>
<dbReference type="InterPro" id="IPR028081">
    <property type="entry name" value="Leu-bd"/>
</dbReference>
<evidence type="ECO:0000259" key="5">
    <source>
        <dbReference type="Pfam" id="PF13458"/>
    </source>
</evidence>
<reference evidence="6" key="1">
    <citation type="submission" date="2024-06" db="EMBL/GenBank/DDBJ databases">
        <authorList>
            <person name="Campbell A.G."/>
        </authorList>
    </citation>
    <scope>NUCLEOTIDE SEQUENCE</scope>
    <source>
        <strain evidence="6">EM17</strain>
    </source>
</reference>
<name>A0ABV1RB73_9HYPH</name>
<evidence type="ECO:0000313" key="7">
    <source>
        <dbReference type="Proteomes" id="UP001432995"/>
    </source>
</evidence>
<feature type="chain" id="PRO_5046710697" evidence="4">
    <location>
        <begin position="25"/>
        <end position="408"/>
    </location>
</feature>
<dbReference type="SUPFAM" id="SSF53822">
    <property type="entry name" value="Periplasmic binding protein-like I"/>
    <property type="match status" value="1"/>
</dbReference>
<evidence type="ECO:0000256" key="3">
    <source>
        <dbReference type="ARBA" id="ARBA00022970"/>
    </source>
</evidence>
<keyword evidence="3" id="KW-0813">Transport</keyword>
<evidence type="ECO:0000256" key="1">
    <source>
        <dbReference type="ARBA" id="ARBA00010062"/>
    </source>
</evidence>
<dbReference type="Gene3D" id="3.40.50.2300">
    <property type="match status" value="2"/>
</dbReference>
<dbReference type="PANTHER" id="PTHR30483:SF6">
    <property type="entry name" value="PERIPLASMIC BINDING PROTEIN OF ABC TRANSPORTER FOR NATURAL AMINO ACIDS"/>
    <property type="match status" value="1"/>
</dbReference>
<dbReference type="PANTHER" id="PTHR30483">
    <property type="entry name" value="LEUCINE-SPECIFIC-BINDING PROTEIN"/>
    <property type="match status" value="1"/>
</dbReference>
<dbReference type="Pfam" id="PF13458">
    <property type="entry name" value="Peripla_BP_6"/>
    <property type="match status" value="1"/>
</dbReference>
<dbReference type="CDD" id="cd06327">
    <property type="entry name" value="PBP1_SBP-like"/>
    <property type="match status" value="1"/>
</dbReference>
<keyword evidence="7" id="KW-1185">Reference proteome</keyword>
<dbReference type="InterPro" id="IPR028082">
    <property type="entry name" value="Peripla_BP_I"/>
</dbReference>